<sequence length="45" mass="5567">MTWYKNNKGDKIWWLDNGPRVKGKRIFSFDKRKNNLIYLETIHKL</sequence>
<dbReference type="AlphaFoldDB" id="A0AAW7N9M2"/>
<proteinExistence type="predicted"/>
<dbReference type="InterPro" id="IPR056092">
    <property type="entry name" value="DUF7675"/>
</dbReference>
<name>A0AAW7N9M2_9LACO</name>
<protein>
    <recommendedName>
        <fullName evidence="1">DUF7675 domain-containing protein</fullName>
    </recommendedName>
</protein>
<dbReference type="Pfam" id="PF24723">
    <property type="entry name" value="DUF7675"/>
    <property type="match status" value="1"/>
</dbReference>
<dbReference type="EMBL" id="JAUIQT010000002">
    <property type="protein sequence ID" value="MDN4834313.1"/>
    <property type="molecule type" value="Genomic_DNA"/>
</dbReference>
<dbReference type="RefSeq" id="WP_225355887.1">
    <property type="nucleotide sequence ID" value="NZ_JAUIQT010000002.1"/>
</dbReference>
<dbReference type="Proteomes" id="UP001174888">
    <property type="component" value="Unassembled WGS sequence"/>
</dbReference>
<evidence type="ECO:0000313" key="3">
    <source>
        <dbReference type="Proteomes" id="UP001174888"/>
    </source>
</evidence>
<organism evidence="2 3">
    <name type="scientific">Ligilactobacillus salivarius</name>
    <dbReference type="NCBI Taxonomy" id="1624"/>
    <lineage>
        <taxon>Bacteria</taxon>
        <taxon>Bacillati</taxon>
        <taxon>Bacillota</taxon>
        <taxon>Bacilli</taxon>
        <taxon>Lactobacillales</taxon>
        <taxon>Lactobacillaceae</taxon>
        <taxon>Ligilactobacillus</taxon>
    </lineage>
</organism>
<evidence type="ECO:0000259" key="1">
    <source>
        <dbReference type="Pfam" id="PF24723"/>
    </source>
</evidence>
<accession>A0AAW7N9M2</accession>
<gene>
    <name evidence="2" type="ORF">QYC35_08975</name>
</gene>
<evidence type="ECO:0000313" key="2">
    <source>
        <dbReference type="EMBL" id="MDN4834313.1"/>
    </source>
</evidence>
<feature type="domain" description="DUF7675" evidence="1">
    <location>
        <begin position="3"/>
        <end position="34"/>
    </location>
</feature>
<comment type="caution">
    <text evidence="2">The sequence shown here is derived from an EMBL/GenBank/DDBJ whole genome shotgun (WGS) entry which is preliminary data.</text>
</comment>
<reference evidence="2" key="1">
    <citation type="submission" date="2023-07" db="EMBL/GenBank/DDBJ databases">
        <title>Complete genome sequence of Ligilactobacillus salivarius SRCM217594 isolated from Gallus gallus domesticus feces.</title>
        <authorList>
            <person name="Yang H.-G."/>
            <person name="Ryu M.-S."/>
            <person name="Ha G.-S."/>
            <person name="Yang H.-J."/>
            <person name="Jeong D.-Y."/>
        </authorList>
    </citation>
    <scope>NUCLEOTIDE SEQUENCE</scope>
    <source>
        <strain evidence="2">SRCM217594</strain>
    </source>
</reference>